<name>A0A7Y0Q4V8_9FIRM</name>
<dbReference type="EMBL" id="JABBVZ010000202">
    <property type="protein sequence ID" value="NMP25022.1"/>
    <property type="molecule type" value="Genomic_DNA"/>
</dbReference>
<keyword evidence="2" id="KW-1185">Reference proteome</keyword>
<comment type="caution">
    <text evidence="1">The sequence shown here is derived from an EMBL/GenBank/DDBJ whole genome shotgun (WGS) entry which is preliminary data.</text>
</comment>
<accession>A0A7Y0Q4V8</accession>
<evidence type="ECO:0000313" key="1">
    <source>
        <dbReference type="EMBL" id="NMP25022.1"/>
    </source>
</evidence>
<gene>
    <name evidence="1" type="ORF">HIJ39_22200</name>
</gene>
<dbReference type="RefSeq" id="WP_169103224.1">
    <property type="nucleotide sequence ID" value="NZ_JABBVZ010000202.1"/>
</dbReference>
<dbReference type="AlphaFoldDB" id="A0A7Y0Q4V8"/>
<proteinExistence type="predicted"/>
<evidence type="ECO:0000313" key="2">
    <source>
        <dbReference type="Proteomes" id="UP000533476"/>
    </source>
</evidence>
<organism evidence="1 2">
    <name type="scientific">Sulfobacillus harzensis</name>
    <dbReference type="NCBI Taxonomy" id="2729629"/>
    <lineage>
        <taxon>Bacteria</taxon>
        <taxon>Bacillati</taxon>
        <taxon>Bacillota</taxon>
        <taxon>Clostridia</taxon>
        <taxon>Eubacteriales</taxon>
        <taxon>Clostridiales Family XVII. Incertae Sedis</taxon>
        <taxon>Sulfobacillus</taxon>
    </lineage>
</organism>
<dbReference type="Proteomes" id="UP000533476">
    <property type="component" value="Unassembled WGS sequence"/>
</dbReference>
<protein>
    <submittedName>
        <fullName evidence="1">Uncharacterized protein</fullName>
    </submittedName>
</protein>
<sequence>MAMNRFNNDADFKHLCDLAHLAAVQALTIMREEGMVGIRVRAAASLYQTDPAMDTGDAAEFVGLRNRGLLVQYILDHHIAPITPNDPEI</sequence>
<reference evidence="1 2" key="1">
    <citation type="submission" date="2020-04" db="EMBL/GenBank/DDBJ databases">
        <authorList>
            <person name="Zhang R."/>
            <person name="Schippers A."/>
        </authorList>
    </citation>
    <scope>NUCLEOTIDE SEQUENCE [LARGE SCALE GENOMIC DNA]</scope>
    <source>
        <strain evidence="1 2">DSM 109850</strain>
    </source>
</reference>